<dbReference type="GO" id="GO:0006508">
    <property type="term" value="P:proteolysis"/>
    <property type="evidence" value="ECO:0007669"/>
    <property type="project" value="UniProtKB-KW"/>
</dbReference>
<dbReference type="InterPro" id="IPR035952">
    <property type="entry name" value="Rhomboid-like_sf"/>
</dbReference>
<dbReference type="STRING" id="1121925.SAMN02746011_00182"/>
<evidence type="ECO:0000256" key="2">
    <source>
        <dbReference type="ARBA" id="ARBA00022692"/>
    </source>
</evidence>
<dbReference type="InterPro" id="IPR022764">
    <property type="entry name" value="Peptidase_S54_rhomboid_dom"/>
</dbReference>
<evidence type="ECO:0000256" key="5">
    <source>
        <dbReference type="SAM" id="Phobius"/>
    </source>
</evidence>
<dbReference type="Pfam" id="PF01694">
    <property type="entry name" value="Rhomboid"/>
    <property type="match status" value="1"/>
</dbReference>
<feature type="transmembrane region" description="Helical" evidence="5">
    <location>
        <begin position="58"/>
        <end position="81"/>
    </location>
</feature>
<dbReference type="RefSeq" id="WP_078755057.1">
    <property type="nucleotide sequence ID" value="NZ_FUWO01000001.1"/>
</dbReference>
<evidence type="ECO:0000256" key="1">
    <source>
        <dbReference type="ARBA" id="ARBA00004141"/>
    </source>
</evidence>
<dbReference type="SUPFAM" id="SSF144091">
    <property type="entry name" value="Rhomboid-like"/>
    <property type="match status" value="1"/>
</dbReference>
<dbReference type="OrthoDB" id="5419261at2"/>
<dbReference type="EMBL" id="FUWO01000001">
    <property type="protein sequence ID" value="SJZ31380.1"/>
    <property type="molecule type" value="Genomic_DNA"/>
</dbReference>
<keyword evidence="7" id="KW-0645">Protease</keyword>
<feature type="transmembrane region" description="Helical" evidence="5">
    <location>
        <begin position="93"/>
        <end position="112"/>
    </location>
</feature>
<dbReference type="Gene3D" id="1.20.1540.10">
    <property type="entry name" value="Rhomboid-like"/>
    <property type="match status" value="1"/>
</dbReference>
<keyword evidence="7" id="KW-0378">Hydrolase</keyword>
<reference evidence="8" key="1">
    <citation type="submission" date="2017-02" db="EMBL/GenBank/DDBJ databases">
        <authorList>
            <person name="Varghese N."/>
            <person name="Submissions S."/>
        </authorList>
    </citation>
    <scope>NUCLEOTIDE SEQUENCE [LARGE SCALE GENOMIC DNA]</scope>
    <source>
        <strain evidence="8">DSM 15739</strain>
    </source>
</reference>
<feature type="domain" description="Peptidase S54 rhomboid" evidence="6">
    <location>
        <begin position="54"/>
        <end position="186"/>
    </location>
</feature>
<accession>A0A1T4JMF7</accession>
<evidence type="ECO:0000313" key="7">
    <source>
        <dbReference type="EMBL" id="SJZ31380.1"/>
    </source>
</evidence>
<evidence type="ECO:0000256" key="4">
    <source>
        <dbReference type="ARBA" id="ARBA00023136"/>
    </source>
</evidence>
<comment type="subcellular location">
    <subcellularLocation>
        <location evidence="1">Membrane</location>
        <topology evidence="1">Multi-pass membrane protein</topology>
    </subcellularLocation>
</comment>
<keyword evidence="4 5" id="KW-0472">Membrane</keyword>
<feature type="transmembrane region" description="Helical" evidence="5">
    <location>
        <begin position="168"/>
        <end position="185"/>
    </location>
</feature>
<feature type="transmembrane region" description="Helical" evidence="5">
    <location>
        <begin position="144"/>
        <end position="162"/>
    </location>
</feature>
<dbReference type="GO" id="GO:0016020">
    <property type="term" value="C:membrane"/>
    <property type="evidence" value="ECO:0007669"/>
    <property type="project" value="UniProtKB-SubCell"/>
</dbReference>
<evidence type="ECO:0000256" key="3">
    <source>
        <dbReference type="ARBA" id="ARBA00022989"/>
    </source>
</evidence>
<keyword evidence="8" id="KW-1185">Reference proteome</keyword>
<dbReference type="AlphaFoldDB" id="A0A1T4JMF7"/>
<sequence length="195" mass="21824">MKNAKKMKLSFNSPVILSFAFASFMILLFDQVFGGTLTRTLFSVYRSSFWDPFTYLRFFGHVLGHANWDHLISNMMMFLVIGPLLEDKYGSMNILMVILSTAFVTGVIHFLLFPKVALLGASGVVFAFILFASMTSLKEGEIPITFILVALLYIGKEVLQGIFTSDNISNLTHIIGGLVGAYLGYQLNLYQAKHR</sequence>
<evidence type="ECO:0000313" key="8">
    <source>
        <dbReference type="Proteomes" id="UP000189941"/>
    </source>
</evidence>
<protein>
    <submittedName>
        <fullName evidence="7">Membrane associated serine protease, rhomboid family</fullName>
    </submittedName>
</protein>
<dbReference type="Proteomes" id="UP000189941">
    <property type="component" value="Unassembled WGS sequence"/>
</dbReference>
<dbReference type="PANTHER" id="PTHR43066">
    <property type="entry name" value="RHOMBOID-RELATED PROTEIN"/>
    <property type="match status" value="1"/>
</dbReference>
<proteinExistence type="predicted"/>
<evidence type="ECO:0000259" key="6">
    <source>
        <dbReference type="Pfam" id="PF01694"/>
    </source>
</evidence>
<keyword evidence="3 5" id="KW-1133">Transmembrane helix</keyword>
<feature type="transmembrane region" description="Helical" evidence="5">
    <location>
        <begin position="118"/>
        <end position="137"/>
    </location>
</feature>
<dbReference type="GO" id="GO:0004252">
    <property type="term" value="F:serine-type endopeptidase activity"/>
    <property type="evidence" value="ECO:0007669"/>
    <property type="project" value="InterPro"/>
</dbReference>
<organism evidence="7 8">
    <name type="scientific">Globicatella sulfidifaciens DSM 15739</name>
    <dbReference type="NCBI Taxonomy" id="1121925"/>
    <lineage>
        <taxon>Bacteria</taxon>
        <taxon>Bacillati</taxon>
        <taxon>Bacillota</taxon>
        <taxon>Bacilli</taxon>
        <taxon>Lactobacillales</taxon>
        <taxon>Aerococcaceae</taxon>
        <taxon>Globicatella</taxon>
    </lineage>
</organism>
<name>A0A1T4JMF7_9LACT</name>
<gene>
    <name evidence="7" type="ORF">SAMN02746011_00182</name>
</gene>
<keyword evidence="2 5" id="KW-0812">Transmembrane</keyword>